<evidence type="ECO:0000313" key="2">
    <source>
        <dbReference type="EMBL" id="PSK43789.1"/>
    </source>
</evidence>
<dbReference type="PANTHER" id="PTHR42760:SF122">
    <property type="entry name" value="NAD(P)-BINDING PROTEIN"/>
    <property type="match status" value="1"/>
</dbReference>
<dbReference type="Gene3D" id="3.40.50.720">
    <property type="entry name" value="NAD(P)-binding Rossmann-like Domain"/>
    <property type="match status" value="1"/>
</dbReference>
<evidence type="ECO:0000313" key="3">
    <source>
        <dbReference type="Proteomes" id="UP000243723"/>
    </source>
</evidence>
<gene>
    <name evidence="2" type="ORF">B9Z65_7303</name>
</gene>
<sequence length="163" mass="17461">MSTRPRSILDLTGEVAVAVEIGNGRACAILLARQGAKVALLDNNKEWAQDTKDMIDAEDGVSEVVQVDVTTKEGVKQAVEQTVWLFVGVGGAMGDAFAVDLDAWDRDMRINVTSMVLMARHVIPHMRKQARGAIVNMSSVSGLLGGNPSLLFPITKGAIIQMT</sequence>
<dbReference type="GO" id="GO:0048038">
    <property type="term" value="F:quinone binding"/>
    <property type="evidence" value="ECO:0007669"/>
    <property type="project" value="TreeGrafter"/>
</dbReference>
<dbReference type="InterPro" id="IPR002347">
    <property type="entry name" value="SDR_fam"/>
</dbReference>
<comment type="similarity">
    <text evidence="1">Belongs to the short-chain dehydrogenases/reductases (SDR) family.</text>
</comment>
<dbReference type="OrthoDB" id="1393670at2759"/>
<name>A0A2P7Z6G3_9PEZI</name>
<dbReference type="Proteomes" id="UP000243723">
    <property type="component" value="Unassembled WGS sequence"/>
</dbReference>
<protein>
    <submittedName>
        <fullName evidence="2">3-hydroxyacyl-CoA dehydrogenase type-2</fullName>
    </submittedName>
</protein>
<dbReference type="InterPro" id="IPR036291">
    <property type="entry name" value="NAD(P)-bd_dom_sf"/>
</dbReference>
<reference evidence="2 3" key="1">
    <citation type="submission" date="2017-05" db="EMBL/GenBank/DDBJ databases">
        <title>Draft genome sequence of Elsinoe australis.</title>
        <authorList>
            <person name="Cheng Q."/>
        </authorList>
    </citation>
    <scope>NUCLEOTIDE SEQUENCE [LARGE SCALE GENOMIC DNA]</scope>
    <source>
        <strain evidence="2 3">NL1</strain>
    </source>
</reference>
<dbReference type="GO" id="GO:0006633">
    <property type="term" value="P:fatty acid biosynthetic process"/>
    <property type="evidence" value="ECO:0007669"/>
    <property type="project" value="TreeGrafter"/>
</dbReference>
<dbReference type="EMBL" id="NHZQ01000305">
    <property type="protein sequence ID" value="PSK43789.1"/>
    <property type="molecule type" value="Genomic_DNA"/>
</dbReference>
<proteinExistence type="inferred from homology"/>
<comment type="caution">
    <text evidence="2">The sequence shown here is derived from an EMBL/GenBank/DDBJ whole genome shotgun (WGS) entry which is preliminary data.</text>
</comment>
<organism evidence="2 3">
    <name type="scientific">Elsinoe australis</name>
    <dbReference type="NCBI Taxonomy" id="40998"/>
    <lineage>
        <taxon>Eukaryota</taxon>
        <taxon>Fungi</taxon>
        <taxon>Dikarya</taxon>
        <taxon>Ascomycota</taxon>
        <taxon>Pezizomycotina</taxon>
        <taxon>Dothideomycetes</taxon>
        <taxon>Dothideomycetidae</taxon>
        <taxon>Myriangiales</taxon>
        <taxon>Elsinoaceae</taxon>
        <taxon>Elsinoe</taxon>
    </lineage>
</organism>
<dbReference type="STRING" id="40998.A0A2P7Z6G3"/>
<dbReference type="SUPFAM" id="SSF51735">
    <property type="entry name" value="NAD(P)-binding Rossmann-fold domains"/>
    <property type="match status" value="1"/>
</dbReference>
<dbReference type="GO" id="GO:0016616">
    <property type="term" value="F:oxidoreductase activity, acting on the CH-OH group of donors, NAD or NADP as acceptor"/>
    <property type="evidence" value="ECO:0007669"/>
    <property type="project" value="TreeGrafter"/>
</dbReference>
<keyword evidence="3" id="KW-1185">Reference proteome</keyword>
<dbReference type="CDD" id="cd05233">
    <property type="entry name" value="SDR_c"/>
    <property type="match status" value="1"/>
</dbReference>
<accession>A0A2P7Z6G3</accession>
<evidence type="ECO:0000256" key="1">
    <source>
        <dbReference type="ARBA" id="ARBA00006484"/>
    </source>
</evidence>
<dbReference type="AlphaFoldDB" id="A0A2P7Z6G3"/>
<dbReference type="PANTHER" id="PTHR42760">
    <property type="entry name" value="SHORT-CHAIN DEHYDROGENASES/REDUCTASES FAMILY MEMBER"/>
    <property type="match status" value="1"/>
</dbReference>
<dbReference type="PRINTS" id="PR00081">
    <property type="entry name" value="GDHRDH"/>
</dbReference>
<dbReference type="Pfam" id="PF00106">
    <property type="entry name" value="adh_short"/>
    <property type="match status" value="1"/>
</dbReference>